<sequence>MRGLLIDISFSHENNQNIAKPLSKNEKLLPFIKAKIALRVSNPL</sequence>
<dbReference type="Proteomes" id="UP000005511">
    <property type="component" value="Unassembled WGS sequence"/>
</dbReference>
<gene>
    <name evidence="1" type="ORF">cco14_10469</name>
</gene>
<organism evidence="1 2">
    <name type="scientific">Campylobacter coli 80352</name>
    <dbReference type="NCBI Taxonomy" id="887288"/>
    <lineage>
        <taxon>Bacteria</taxon>
        <taxon>Pseudomonadati</taxon>
        <taxon>Campylobacterota</taxon>
        <taxon>Epsilonproteobacteria</taxon>
        <taxon>Campylobacterales</taxon>
        <taxon>Campylobacteraceae</taxon>
        <taxon>Campylobacter</taxon>
    </lineage>
</organism>
<keyword evidence="2" id="KW-1185">Reference proteome</keyword>
<reference evidence="1 2" key="1">
    <citation type="submission" date="2010-09" db="EMBL/GenBank/DDBJ databases">
        <authorList>
            <person name="Richards V."/>
            <person name="Lefebure T."/>
            <person name="Suzuki H."/>
            <person name="Pavinski Bitar P."/>
            <person name="Stanhope M."/>
        </authorList>
    </citation>
    <scope>NUCLEOTIDE SEQUENCE [LARGE SCALE GENOMIC DNA]</scope>
    <source>
        <strain evidence="1 2">80352</strain>
    </source>
</reference>
<accession>A0ABN0EMH0</accession>
<dbReference type="EMBL" id="AIMT01000169">
    <property type="protein sequence ID" value="EIA60449.1"/>
    <property type="molecule type" value="Genomic_DNA"/>
</dbReference>
<evidence type="ECO:0000313" key="2">
    <source>
        <dbReference type="Proteomes" id="UP000005511"/>
    </source>
</evidence>
<protein>
    <submittedName>
        <fullName evidence="1">Uncharacterized protein</fullName>
    </submittedName>
</protein>
<evidence type="ECO:0000313" key="1">
    <source>
        <dbReference type="EMBL" id="EIA60449.1"/>
    </source>
</evidence>
<comment type="caution">
    <text evidence="1">The sequence shown here is derived from an EMBL/GenBank/DDBJ whole genome shotgun (WGS) entry which is preliminary data.</text>
</comment>
<name>A0ABN0EMH0_CAMCO</name>
<proteinExistence type="predicted"/>